<gene>
    <name evidence="2" type="ORF">H8S44_14920</name>
</gene>
<evidence type="ECO:0000256" key="1">
    <source>
        <dbReference type="SAM" id="Phobius"/>
    </source>
</evidence>
<evidence type="ECO:0000313" key="3">
    <source>
        <dbReference type="Proteomes" id="UP000649345"/>
    </source>
</evidence>
<dbReference type="AlphaFoldDB" id="A0A923RNZ8"/>
<keyword evidence="1" id="KW-0472">Membrane</keyword>
<reference evidence="2" key="1">
    <citation type="submission" date="2020-08" db="EMBL/GenBank/DDBJ databases">
        <title>Genome public.</title>
        <authorList>
            <person name="Liu C."/>
            <person name="Sun Q."/>
        </authorList>
    </citation>
    <scope>NUCLEOTIDE SEQUENCE</scope>
    <source>
        <strain evidence="2">NSJ-68</strain>
    </source>
</reference>
<organism evidence="2 3">
    <name type="scientific">Anaerosacchariphilus hominis</name>
    <dbReference type="NCBI Taxonomy" id="2763017"/>
    <lineage>
        <taxon>Bacteria</taxon>
        <taxon>Bacillati</taxon>
        <taxon>Bacillota</taxon>
        <taxon>Clostridia</taxon>
        <taxon>Lachnospirales</taxon>
        <taxon>Lachnospiraceae</taxon>
        <taxon>Anaerosacchariphilus</taxon>
    </lineage>
</organism>
<keyword evidence="1" id="KW-0812">Transmembrane</keyword>
<dbReference type="Pfam" id="PF14584">
    <property type="entry name" value="DUF4446"/>
    <property type="match status" value="1"/>
</dbReference>
<dbReference type="RefSeq" id="WP_186873986.1">
    <property type="nucleotide sequence ID" value="NZ_JACOOR010000010.1"/>
</dbReference>
<feature type="transmembrane region" description="Helical" evidence="1">
    <location>
        <begin position="17"/>
        <end position="41"/>
    </location>
</feature>
<dbReference type="Proteomes" id="UP000649345">
    <property type="component" value="Unassembled WGS sequence"/>
</dbReference>
<evidence type="ECO:0000313" key="2">
    <source>
        <dbReference type="EMBL" id="MBC5661046.1"/>
    </source>
</evidence>
<name>A0A923RNZ8_9FIRM</name>
<dbReference type="EMBL" id="JACOOR010000010">
    <property type="protein sequence ID" value="MBC5661046.1"/>
    <property type="molecule type" value="Genomic_DNA"/>
</dbReference>
<accession>A0A923RNZ8</accession>
<sequence length="170" mass="19347">MSPILEYVYQATGIDTVYILAGMLVLILILFILAIVTLCKLKKLHRKLDRYMRGKDAESLEDTILSCIEKTEKVDQMNQMLREDIIGLRKNQKITYQKMGMVKYNAFREMSGDLSYALALLDQGNNGFLLNSVYGNEGGYSYIKEIKNGESEILLSEEEQQALDKAKSQS</sequence>
<dbReference type="InterPro" id="IPR027981">
    <property type="entry name" value="DUF4446"/>
</dbReference>
<proteinExistence type="predicted"/>
<keyword evidence="1" id="KW-1133">Transmembrane helix</keyword>
<comment type="caution">
    <text evidence="2">The sequence shown here is derived from an EMBL/GenBank/DDBJ whole genome shotgun (WGS) entry which is preliminary data.</text>
</comment>
<protein>
    <submittedName>
        <fullName evidence="2">DUF4446 family protein</fullName>
    </submittedName>
</protein>
<keyword evidence="3" id="KW-1185">Reference proteome</keyword>